<evidence type="ECO:0000313" key="2">
    <source>
        <dbReference type="Proteomes" id="UP000004756"/>
    </source>
</evidence>
<dbReference type="Proteomes" id="UP000004756">
    <property type="component" value="Unassembled WGS sequence"/>
</dbReference>
<protein>
    <submittedName>
        <fullName evidence="1">Uncharacterized protein</fullName>
    </submittedName>
</protein>
<accession>C0D5K6</accession>
<reference evidence="1 2" key="1">
    <citation type="submission" date="2009-01" db="EMBL/GenBank/DDBJ databases">
        <authorList>
            <person name="Fulton L."/>
            <person name="Clifton S."/>
            <person name="Fulton B."/>
            <person name="Xu J."/>
            <person name="Minx P."/>
            <person name="Pepin K.H."/>
            <person name="Johnson M."/>
            <person name="Bhonagiri V."/>
            <person name="Nash W.E."/>
            <person name="Mardis E.R."/>
            <person name="Wilson R.K."/>
        </authorList>
    </citation>
    <scope>NUCLEOTIDE SEQUENCE [LARGE SCALE GENOMIC DNA]</scope>
    <source>
        <strain evidence="1 2">DSM 15981</strain>
    </source>
</reference>
<name>C0D5K6_9FIRM</name>
<dbReference type="EMBL" id="ACCJ01000377">
    <property type="protein sequence ID" value="EEG53373.1"/>
    <property type="molecule type" value="Genomic_DNA"/>
</dbReference>
<reference evidence="1 2" key="2">
    <citation type="submission" date="2009-02" db="EMBL/GenBank/DDBJ databases">
        <title>Draft genome sequence of Clostridium asparagiforme (DSM 15981).</title>
        <authorList>
            <person name="Sudarsanam P."/>
            <person name="Ley R."/>
            <person name="Guruge J."/>
            <person name="Turnbaugh P.J."/>
            <person name="Mahowald M."/>
            <person name="Liep D."/>
            <person name="Gordon J."/>
        </authorList>
    </citation>
    <scope>NUCLEOTIDE SEQUENCE [LARGE SCALE GENOMIC DNA]</scope>
    <source>
        <strain evidence="1 2">DSM 15981</strain>
    </source>
</reference>
<evidence type="ECO:0000313" key="1">
    <source>
        <dbReference type="EMBL" id="EEG53373.1"/>
    </source>
</evidence>
<feature type="non-terminal residue" evidence="1">
    <location>
        <position position="1"/>
    </location>
</feature>
<dbReference type="AlphaFoldDB" id="C0D5K6"/>
<sequence>RQSKNDFLLIFFYIQSKGAAQSSILMILRHPLSYLLITVFVNPGTIWAPFRLK</sequence>
<organism evidence="1 2">
    <name type="scientific">[Clostridium] asparagiforme DSM 15981</name>
    <dbReference type="NCBI Taxonomy" id="518636"/>
    <lineage>
        <taxon>Bacteria</taxon>
        <taxon>Bacillati</taxon>
        <taxon>Bacillota</taxon>
        <taxon>Clostridia</taxon>
        <taxon>Lachnospirales</taxon>
        <taxon>Lachnospiraceae</taxon>
        <taxon>Enterocloster</taxon>
    </lineage>
</organism>
<comment type="caution">
    <text evidence="1">The sequence shown here is derived from an EMBL/GenBank/DDBJ whole genome shotgun (WGS) entry which is preliminary data.</text>
</comment>
<proteinExistence type="predicted"/>
<gene>
    <name evidence="1" type="ORF">CLOSTASPAR_04552</name>
</gene>
<dbReference type="HOGENOM" id="CLU_3054754_0_0_9"/>
<keyword evidence="2" id="KW-1185">Reference proteome</keyword>